<gene>
    <name evidence="1" type="ORF">LCGC14_0849900</name>
</gene>
<reference evidence="1" key="1">
    <citation type="journal article" date="2015" name="Nature">
        <title>Complex archaea that bridge the gap between prokaryotes and eukaryotes.</title>
        <authorList>
            <person name="Spang A."/>
            <person name="Saw J.H."/>
            <person name="Jorgensen S.L."/>
            <person name="Zaremba-Niedzwiedzka K."/>
            <person name="Martijn J."/>
            <person name="Lind A.E."/>
            <person name="van Eijk R."/>
            <person name="Schleper C."/>
            <person name="Guy L."/>
            <person name="Ettema T.J."/>
        </authorList>
    </citation>
    <scope>NUCLEOTIDE SEQUENCE</scope>
</reference>
<evidence type="ECO:0000313" key="1">
    <source>
        <dbReference type="EMBL" id="KKN28850.1"/>
    </source>
</evidence>
<sequence length="41" mass="4441">MLIKMLFVGLAVLFLLDESKRCKVAGCLILIMLGAALYLGV</sequence>
<dbReference type="AlphaFoldDB" id="A0A0F9PAL9"/>
<dbReference type="EMBL" id="LAZR01002529">
    <property type="protein sequence ID" value="KKN28850.1"/>
    <property type="molecule type" value="Genomic_DNA"/>
</dbReference>
<name>A0A0F9PAL9_9ZZZZ</name>
<comment type="caution">
    <text evidence="1">The sequence shown here is derived from an EMBL/GenBank/DDBJ whole genome shotgun (WGS) entry which is preliminary data.</text>
</comment>
<protein>
    <submittedName>
        <fullName evidence="1">Uncharacterized protein</fullName>
    </submittedName>
</protein>
<organism evidence="1">
    <name type="scientific">marine sediment metagenome</name>
    <dbReference type="NCBI Taxonomy" id="412755"/>
    <lineage>
        <taxon>unclassified sequences</taxon>
        <taxon>metagenomes</taxon>
        <taxon>ecological metagenomes</taxon>
    </lineage>
</organism>
<proteinExistence type="predicted"/>
<accession>A0A0F9PAL9</accession>